<evidence type="ECO:0000313" key="1">
    <source>
        <dbReference type="EMBL" id="KAI9907274.1"/>
    </source>
</evidence>
<protein>
    <submittedName>
        <fullName evidence="1">Uncharacterized protein</fullName>
    </submittedName>
</protein>
<evidence type="ECO:0000313" key="2">
    <source>
        <dbReference type="Proteomes" id="UP001163321"/>
    </source>
</evidence>
<organism evidence="1 2">
    <name type="scientific">Peronosclerospora sorghi</name>
    <dbReference type="NCBI Taxonomy" id="230839"/>
    <lineage>
        <taxon>Eukaryota</taxon>
        <taxon>Sar</taxon>
        <taxon>Stramenopiles</taxon>
        <taxon>Oomycota</taxon>
        <taxon>Peronosporomycetes</taxon>
        <taxon>Peronosporales</taxon>
        <taxon>Peronosporaceae</taxon>
        <taxon>Peronosclerospora</taxon>
    </lineage>
</organism>
<comment type="caution">
    <text evidence="1">The sequence shown here is derived from an EMBL/GenBank/DDBJ whole genome shotgun (WGS) entry which is preliminary data.</text>
</comment>
<accession>A0ACC0VL95</accession>
<dbReference type="Proteomes" id="UP001163321">
    <property type="component" value="Chromosome 8"/>
</dbReference>
<gene>
    <name evidence="1" type="ORF">PsorP6_003169</name>
</gene>
<name>A0ACC0VL95_9STRA</name>
<dbReference type="EMBL" id="CM047587">
    <property type="protein sequence ID" value="KAI9907274.1"/>
    <property type="molecule type" value="Genomic_DNA"/>
</dbReference>
<proteinExistence type="predicted"/>
<sequence length="238" mass="27048">MRTGVVRVLLGMHVELLLVSSKKERARESLAILDRLQPGTKVRAMYADEENEPAMYEAVIDAVEEGHHFWVTFPAYGNTEKVSLGDIELGKTKARRPPRSSSRSRSRSPKRNPHDRGTNHSRRPSTHRRRSPRDCSRSRGRHRSRSTSRSLSRDVHRRRPSRSSSLGYVSCSFRGTVCTPSVPFFFVIGIYCISTSDITGDLLQQVHERERRKAEAVGRDYASRPASYEGSLSLKPDR</sequence>
<reference evidence="1 2" key="1">
    <citation type="journal article" date="2022" name="bioRxiv">
        <title>The genome of the oomycete Peronosclerospora sorghi, a cosmopolitan pathogen of maize and sorghum, is inflated with dispersed pseudogenes.</title>
        <authorList>
            <person name="Fletcher K."/>
            <person name="Martin F."/>
            <person name="Isakeit T."/>
            <person name="Cavanaugh K."/>
            <person name="Magill C."/>
            <person name="Michelmore R."/>
        </authorList>
    </citation>
    <scope>NUCLEOTIDE SEQUENCE [LARGE SCALE GENOMIC DNA]</scope>
    <source>
        <strain evidence="1">P6</strain>
    </source>
</reference>
<keyword evidence="2" id="KW-1185">Reference proteome</keyword>